<dbReference type="SUPFAM" id="SSF53756">
    <property type="entry name" value="UDP-Glycosyltransferase/glycogen phosphorylase"/>
    <property type="match status" value="1"/>
</dbReference>
<evidence type="ECO:0000256" key="10">
    <source>
        <dbReference type="ARBA" id="ARBA00032061"/>
    </source>
</evidence>
<comment type="subunit">
    <text evidence="3 12">Heterodimer with ALG14 to form a functional enzyme.</text>
</comment>
<proteinExistence type="inferred from homology"/>
<dbReference type="GO" id="GO:0005783">
    <property type="term" value="C:endoplasmic reticulum"/>
    <property type="evidence" value="ECO:0007669"/>
    <property type="project" value="UniProtKB-SubCell"/>
</dbReference>
<dbReference type="EMBL" id="NBSH01000017">
    <property type="protein sequence ID" value="ORX33863.1"/>
    <property type="molecule type" value="Genomic_DNA"/>
</dbReference>
<comment type="caution">
    <text evidence="14">The sequence shown here is derived from an EMBL/GenBank/DDBJ whole genome shotgun (WGS) entry which is preliminary data.</text>
</comment>
<dbReference type="Gene3D" id="3.40.50.2000">
    <property type="entry name" value="Glycogen Phosphorylase B"/>
    <property type="match status" value="1"/>
</dbReference>
<evidence type="ECO:0000256" key="9">
    <source>
        <dbReference type="ARBA" id="ARBA00024804"/>
    </source>
</evidence>
<accession>A0A1Y1U756</accession>
<organism evidence="14 15">
    <name type="scientific">Kockovaella imperatae</name>
    <dbReference type="NCBI Taxonomy" id="4999"/>
    <lineage>
        <taxon>Eukaryota</taxon>
        <taxon>Fungi</taxon>
        <taxon>Dikarya</taxon>
        <taxon>Basidiomycota</taxon>
        <taxon>Agaricomycotina</taxon>
        <taxon>Tremellomycetes</taxon>
        <taxon>Tremellales</taxon>
        <taxon>Cuniculitremaceae</taxon>
        <taxon>Kockovaella</taxon>
    </lineage>
</organism>
<evidence type="ECO:0000256" key="6">
    <source>
        <dbReference type="ARBA" id="ARBA00022676"/>
    </source>
</evidence>
<dbReference type="Pfam" id="PF04101">
    <property type="entry name" value="Glyco_tran_28_C"/>
    <property type="match status" value="1"/>
</dbReference>
<keyword evidence="7 12" id="KW-0808">Transferase</keyword>
<sequence length="203" mass="21738">MSTSASKAAASESTQSGSYTLLVTVGSTLFPELTNCILSSAILSILPSLGIKLVNVQYGKADLLAHEEIEDLEIDAQGSGEFTWTDYNGAGQVNVHVFRYTNDLSKLIKESDAVISHAGSGSILEVIRSKPLLVVPNSSLMDNHQAQLADALGDQGYLISSTVEQLDSKLALLVKSIKQPLKPFPALDKARFPVIVDQTMGFE</sequence>
<dbReference type="Proteomes" id="UP000193218">
    <property type="component" value="Unassembled WGS sequence"/>
</dbReference>
<dbReference type="GO" id="GO:0006488">
    <property type="term" value="P:dolichol-linked oligosaccharide biosynthetic process"/>
    <property type="evidence" value="ECO:0007669"/>
    <property type="project" value="InterPro"/>
</dbReference>
<dbReference type="AlphaFoldDB" id="A0A1Y1U756"/>
<protein>
    <recommendedName>
        <fullName evidence="5 12">UDP-N-acetylglucosamine transferase subunit ALG13</fullName>
        <ecNumber evidence="4 12">2.4.1.141</ecNumber>
    </recommendedName>
    <alternativeName>
        <fullName evidence="10 12">Asparagine-linked glycosylation protein 13</fullName>
    </alternativeName>
</protein>
<evidence type="ECO:0000256" key="11">
    <source>
        <dbReference type="ARBA" id="ARBA00048184"/>
    </source>
</evidence>
<dbReference type="GO" id="GO:0004577">
    <property type="term" value="F:N-acetylglucosaminyldiphosphodolichol N-acetylglucosaminyltransferase activity"/>
    <property type="evidence" value="ECO:0007669"/>
    <property type="project" value="UniProtKB-EC"/>
</dbReference>
<evidence type="ECO:0000256" key="8">
    <source>
        <dbReference type="ARBA" id="ARBA00022824"/>
    </source>
</evidence>
<dbReference type="InterPro" id="IPR039042">
    <property type="entry name" value="Alg13-like"/>
</dbReference>
<reference evidence="14 15" key="1">
    <citation type="submission" date="2017-03" db="EMBL/GenBank/DDBJ databases">
        <title>Widespread Adenine N6-methylation of Active Genes in Fungi.</title>
        <authorList>
            <consortium name="DOE Joint Genome Institute"/>
            <person name="Mondo S.J."/>
            <person name="Dannebaum R.O."/>
            <person name="Kuo R.C."/>
            <person name="Louie K.B."/>
            <person name="Bewick A.J."/>
            <person name="Labutti K."/>
            <person name="Haridas S."/>
            <person name="Kuo A."/>
            <person name="Salamov A."/>
            <person name="Ahrendt S.R."/>
            <person name="Lau R."/>
            <person name="Bowen B.P."/>
            <person name="Lipzen A."/>
            <person name="Sullivan W."/>
            <person name="Andreopoulos W.B."/>
            <person name="Clum A."/>
            <person name="Lindquist E."/>
            <person name="Daum C."/>
            <person name="Northen T.R."/>
            <person name="Ramamoorthy G."/>
            <person name="Schmitz R.J."/>
            <person name="Gryganskyi A."/>
            <person name="Culley D."/>
            <person name="Magnuson J."/>
            <person name="James T.Y."/>
            <person name="O'Malley M.A."/>
            <person name="Stajich J.E."/>
            <person name="Spatafora J.W."/>
            <person name="Visel A."/>
            <person name="Grigoriev I.V."/>
        </authorList>
    </citation>
    <scope>NUCLEOTIDE SEQUENCE [LARGE SCALE GENOMIC DNA]</scope>
    <source>
        <strain evidence="14 15">NRRL Y-17943</strain>
    </source>
</reference>
<keyword evidence="6 12" id="KW-0328">Glycosyltransferase</keyword>
<dbReference type="PANTHER" id="PTHR12867:SF6">
    <property type="entry name" value="N-ACETYLGLUCOSAMINYLDIPHOSPHODOLICHOL N-ACETYLGLUCOSAMINYLTRANSFERASE"/>
    <property type="match status" value="1"/>
</dbReference>
<comment type="catalytic activity">
    <reaction evidence="11">
        <text>an N-acetyl-alpha-D-glucosaminyl-diphospho-di-trans,poly-cis-dolichol + UDP-N-acetyl-alpha-D-glucosamine = an N,N'-diacetylchitobiosyl-diphospho-di-trans,poly-cis-dolichol + UDP + H(+)</text>
        <dbReference type="Rhea" id="RHEA:23380"/>
        <dbReference type="Rhea" id="RHEA-COMP:19507"/>
        <dbReference type="Rhea" id="RHEA-COMP:19510"/>
        <dbReference type="ChEBI" id="CHEBI:15378"/>
        <dbReference type="ChEBI" id="CHEBI:57269"/>
        <dbReference type="ChEBI" id="CHEBI:57705"/>
        <dbReference type="ChEBI" id="CHEBI:58223"/>
        <dbReference type="ChEBI" id="CHEBI:58427"/>
        <dbReference type="EC" id="2.4.1.141"/>
    </reaction>
</comment>
<evidence type="ECO:0000313" key="14">
    <source>
        <dbReference type="EMBL" id="ORX33863.1"/>
    </source>
</evidence>
<dbReference type="InterPro" id="IPR007235">
    <property type="entry name" value="Glyco_trans_28_C"/>
</dbReference>
<keyword evidence="15" id="KW-1185">Reference proteome</keyword>
<evidence type="ECO:0000256" key="7">
    <source>
        <dbReference type="ARBA" id="ARBA00022679"/>
    </source>
</evidence>
<keyword evidence="8 12" id="KW-0256">Endoplasmic reticulum</keyword>
<dbReference type="STRING" id="4999.A0A1Y1U756"/>
<dbReference type="EC" id="2.4.1.141" evidence="4 12"/>
<evidence type="ECO:0000256" key="4">
    <source>
        <dbReference type="ARBA" id="ARBA00012614"/>
    </source>
</evidence>
<name>A0A1Y1U756_9TREE</name>
<comment type="function">
    <text evidence="9 12">Involved in protein N-glycosylation. Essential for the second step of the dolichol-linked oligosaccharide pathway.</text>
</comment>
<dbReference type="PANTHER" id="PTHR12867">
    <property type="entry name" value="GLYCOSYL TRANSFERASE-RELATED"/>
    <property type="match status" value="1"/>
</dbReference>
<evidence type="ECO:0000313" key="15">
    <source>
        <dbReference type="Proteomes" id="UP000193218"/>
    </source>
</evidence>
<evidence type="ECO:0000256" key="3">
    <source>
        <dbReference type="ARBA" id="ARBA00011198"/>
    </source>
</evidence>
<evidence type="ECO:0000259" key="13">
    <source>
        <dbReference type="Pfam" id="PF04101"/>
    </source>
</evidence>
<dbReference type="InParanoid" id="A0A1Y1U756"/>
<gene>
    <name evidence="12" type="primary">ALG13</name>
    <name evidence="14" type="ORF">BD324DRAFT_638902</name>
</gene>
<dbReference type="FunCoup" id="A0A1Y1U756">
    <property type="interactions" value="115"/>
</dbReference>
<feature type="domain" description="Glycosyl transferase family 28 C-terminal" evidence="13">
    <location>
        <begin position="20"/>
        <end position="196"/>
    </location>
</feature>
<evidence type="ECO:0000256" key="5">
    <source>
        <dbReference type="ARBA" id="ARBA00017468"/>
    </source>
</evidence>
<evidence type="ECO:0000256" key="12">
    <source>
        <dbReference type="RuleBase" id="RU362128"/>
    </source>
</evidence>
<evidence type="ECO:0000256" key="2">
    <source>
        <dbReference type="ARBA" id="ARBA00006962"/>
    </source>
</evidence>
<dbReference type="OrthoDB" id="20273at2759"/>
<comment type="similarity">
    <text evidence="2 12">Belongs to the glycosyltransferase 28 family.</text>
</comment>
<evidence type="ECO:0000256" key="1">
    <source>
        <dbReference type="ARBA" id="ARBA00004240"/>
    </source>
</evidence>
<comment type="subcellular location">
    <subcellularLocation>
        <location evidence="1 12">Endoplasmic reticulum</location>
    </subcellularLocation>
</comment>